<feature type="domain" description="Putative glycogen debranching enzyme N-terminal" evidence="1">
    <location>
        <begin position="6"/>
        <end position="173"/>
    </location>
</feature>
<evidence type="ECO:0000313" key="3">
    <source>
        <dbReference type="EMBL" id="SIS80099.1"/>
    </source>
</evidence>
<evidence type="ECO:0000313" key="4">
    <source>
        <dbReference type="Proteomes" id="UP000186156"/>
    </source>
</evidence>
<proteinExistence type="predicted"/>
<sequence length="750" mass="82376">MDGWVIKENDLFWYGDEEGLSAHGVENVSGHGLYTRDTRVLSALGWRMAPDVWVRLDAVAASGAESVYRYTNRPPRSEADPARESLLVERRQRVDGSCFQESGIVRNFGDRPVHLELEYQLAADFADMFEVRGFGVEHPEREVRSFIAGNVCGFNYHSSDGRAWETRAELAVATGPEGEQSRAPSVAWSDAPGALCGRCPITVMPGGAVAWTLTVTPVVEDPAAVVHGVGSAGDVLCVSENVSRKTAPRPASGDGAGAESALVACVSAPGAWLDDAPSVAGDDAFRRWYEQGMRDLRMLQSDFGFGPFLVAGVPWYAVPFGRDSLIAARQILSAAPEIARGTLATLASFQGQREDRSRDEQPGKILHELRDGELARTGRVPFRPYYGSIDATPLFLILLADYWRFTADERFIERMLPHAERALRWMQTYGDRDGDGFLEYEREAEGGIANQGWKDSGDSMVHADGSLARGPIALAEVQAYAHRAYEAWSDMYREMGEGKKADELKGRAEELRARFLRAFWLPDKGEIAMALDGWKRPLSVASSNMGQVLLSNLLPPELAEVVARRVVDEDMFSGFGIRTLSAKERRYNPMSYHNGSVWPHDTSLIFAGLVRQGAWTEAERVFEGLMRAQAHFPHHRLPELFCGFSRDESPRPVPYPVSCSPQAWAAAVPAMVLESLLGFRPDAPRGEIALCPRLPEGMKELVVRGLRAGRGTLSVSVTRTETGVAVDILENSTGLDVTLERGAKEVMSAG</sequence>
<dbReference type="SUPFAM" id="SSF48208">
    <property type="entry name" value="Six-hairpin glycosidases"/>
    <property type="match status" value="1"/>
</dbReference>
<evidence type="ECO:0000259" key="1">
    <source>
        <dbReference type="Pfam" id="PF14742"/>
    </source>
</evidence>
<dbReference type="OrthoDB" id="9759959at2"/>
<dbReference type="Proteomes" id="UP000186156">
    <property type="component" value="Unassembled WGS sequence"/>
</dbReference>
<dbReference type="InterPro" id="IPR012341">
    <property type="entry name" value="6hp_glycosidase-like_sf"/>
</dbReference>
<name>A0A1N7M283_9BACL</name>
<dbReference type="Pfam" id="PF14742">
    <property type="entry name" value="GDE_N_bis"/>
    <property type="match status" value="1"/>
</dbReference>
<dbReference type="Gene3D" id="1.50.10.10">
    <property type="match status" value="1"/>
</dbReference>
<dbReference type="AlphaFoldDB" id="A0A1N7M283"/>
<dbReference type="STRING" id="252246.SAMN05421799_104163"/>
<organism evidence="3 4">
    <name type="scientific">Alicyclobacillus vulcanalis</name>
    <dbReference type="NCBI Taxonomy" id="252246"/>
    <lineage>
        <taxon>Bacteria</taxon>
        <taxon>Bacillati</taxon>
        <taxon>Bacillota</taxon>
        <taxon>Bacilli</taxon>
        <taxon>Bacillales</taxon>
        <taxon>Alicyclobacillaceae</taxon>
        <taxon>Alicyclobacillus</taxon>
    </lineage>
</organism>
<reference evidence="4" key="1">
    <citation type="submission" date="2017-01" db="EMBL/GenBank/DDBJ databases">
        <authorList>
            <person name="Varghese N."/>
            <person name="Submissions S."/>
        </authorList>
    </citation>
    <scope>NUCLEOTIDE SEQUENCE [LARGE SCALE GENOMIC DNA]</scope>
    <source>
        <strain evidence="4">DSM 16176</strain>
    </source>
</reference>
<dbReference type="InterPro" id="IPR054491">
    <property type="entry name" value="MGH1-like_GH"/>
</dbReference>
<protein>
    <submittedName>
        <fullName evidence="3">Glycogen debranching enzyme (Alpha-1,6-glucosidase)</fullName>
    </submittedName>
</protein>
<dbReference type="InterPro" id="IPR032856">
    <property type="entry name" value="GDE_N_bis"/>
</dbReference>
<evidence type="ECO:0000259" key="2">
    <source>
        <dbReference type="Pfam" id="PF22422"/>
    </source>
</evidence>
<dbReference type="GO" id="GO:0005975">
    <property type="term" value="P:carbohydrate metabolic process"/>
    <property type="evidence" value="ECO:0007669"/>
    <property type="project" value="InterPro"/>
</dbReference>
<feature type="domain" description="Mannosylglycerate hydrolase MGH1-like glycoside hydrolase" evidence="2">
    <location>
        <begin position="384"/>
        <end position="631"/>
    </location>
</feature>
<dbReference type="RefSeq" id="WP_076346289.1">
    <property type="nucleotide sequence ID" value="NZ_FTOO01000004.1"/>
</dbReference>
<dbReference type="InterPro" id="IPR008928">
    <property type="entry name" value="6-hairpin_glycosidase_sf"/>
</dbReference>
<accession>A0A1N7M283</accession>
<dbReference type="EMBL" id="FTOO01000004">
    <property type="protein sequence ID" value="SIS80099.1"/>
    <property type="molecule type" value="Genomic_DNA"/>
</dbReference>
<dbReference type="Pfam" id="PF22422">
    <property type="entry name" value="MGH1-like_GH"/>
    <property type="match status" value="1"/>
</dbReference>
<keyword evidence="4" id="KW-1185">Reference proteome</keyword>
<gene>
    <name evidence="3" type="ORF">SAMN05421799_104163</name>
</gene>